<feature type="domain" description="Manganese/iron superoxide dismutase C-terminal" evidence="11">
    <location>
        <begin position="115"/>
        <end position="239"/>
    </location>
</feature>
<feature type="binding site" evidence="8">
    <location>
        <position position="210"/>
    </location>
    <ligand>
        <name>Mn(2+)</name>
        <dbReference type="ChEBI" id="CHEBI:29035"/>
    </ligand>
</feature>
<evidence type="ECO:0000313" key="12">
    <source>
        <dbReference type="EMBL" id="CAF0744927.1"/>
    </source>
</evidence>
<dbReference type="Gene3D" id="3.55.40.20">
    <property type="entry name" value="Iron/manganese superoxide dismutase, C-terminal domain"/>
    <property type="match status" value="1"/>
</dbReference>
<dbReference type="SUPFAM" id="SSF46609">
    <property type="entry name" value="Fe,Mn superoxide dismutase (SOD), N-terminal domain"/>
    <property type="match status" value="1"/>
</dbReference>
<dbReference type="EMBL" id="CAJNOQ010002303">
    <property type="protein sequence ID" value="CAF0950605.1"/>
    <property type="molecule type" value="Genomic_DNA"/>
</dbReference>
<dbReference type="InterPro" id="IPR019831">
    <property type="entry name" value="Mn/Fe_SOD_N"/>
</dbReference>
<dbReference type="Proteomes" id="UP000682733">
    <property type="component" value="Unassembled WGS sequence"/>
</dbReference>
<evidence type="ECO:0000256" key="1">
    <source>
        <dbReference type="ARBA" id="ARBA00002170"/>
    </source>
</evidence>
<dbReference type="Gene3D" id="1.10.287.990">
    <property type="entry name" value="Fe,Mn superoxide dismutase (SOD) domain"/>
    <property type="match status" value="1"/>
</dbReference>
<dbReference type="Proteomes" id="UP000681722">
    <property type="component" value="Unassembled WGS sequence"/>
</dbReference>
<organism evidence="13 16">
    <name type="scientific">Didymodactylos carnosus</name>
    <dbReference type="NCBI Taxonomy" id="1234261"/>
    <lineage>
        <taxon>Eukaryota</taxon>
        <taxon>Metazoa</taxon>
        <taxon>Spiralia</taxon>
        <taxon>Gnathifera</taxon>
        <taxon>Rotifera</taxon>
        <taxon>Eurotatoria</taxon>
        <taxon>Bdelloidea</taxon>
        <taxon>Philodinida</taxon>
        <taxon>Philodinidae</taxon>
        <taxon>Didymodactylos</taxon>
    </lineage>
</organism>
<keyword evidence="16" id="KW-1185">Reference proteome</keyword>
<dbReference type="EC" id="1.15.1.1" evidence="3 9"/>
<dbReference type="PRINTS" id="PR01703">
    <property type="entry name" value="MNSODISMTASE"/>
</dbReference>
<gene>
    <name evidence="13" type="ORF">GPM918_LOCUS11220</name>
    <name evidence="12" type="ORF">OVA965_LOCUS1665</name>
    <name evidence="15" type="ORF">SRO942_LOCUS11217</name>
    <name evidence="14" type="ORF">TMI583_LOCUS1665</name>
</gene>
<dbReference type="Pfam" id="PF02777">
    <property type="entry name" value="Sod_Fe_C"/>
    <property type="match status" value="1"/>
</dbReference>
<keyword evidence="6" id="KW-0464">Manganese</keyword>
<evidence type="ECO:0000256" key="9">
    <source>
        <dbReference type="RuleBase" id="RU000414"/>
    </source>
</evidence>
<dbReference type="EMBL" id="CAJOBA010000320">
    <property type="protein sequence ID" value="CAF3522844.1"/>
    <property type="molecule type" value="Genomic_DNA"/>
</dbReference>
<dbReference type="AlphaFoldDB" id="A0A814DAT3"/>
<dbReference type="Pfam" id="PF00081">
    <property type="entry name" value="Sod_Fe_N"/>
    <property type="match status" value="1"/>
</dbReference>
<dbReference type="InterPro" id="IPR036314">
    <property type="entry name" value="SOD_C_sf"/>
</dbReference>
<evidence type="ECO:0000256" key="4">
    <source>
        <dbReference type="ARBA" id="ARBA00022723"/>
    </source>
</evidence>
<comment type="catalytic activity">
    <reaction evidence="7 9">
        <text>2 superoxide + 2 H(+) = H2O2 + O2</text>
        <dbReference type="Rhea" id="RHEA:20696"/>
        <dbReference type="ChEBI" id="CHEBI:15378"/>
        <dbReference type="ChEBI" id="CHEBI:15379"/>
        <dbReference type="ChEBI" id="CHEBI:16240"/>
        <dbReference type="ChEBI" id="CHEBI:18421"/>
        <dbReference type="EC" id="1.15.1.1"/>
    </reaction>
</comment>
<dbReference type="FunFam" id="1.10.287.990:FF:000001">
    <property type="entry name" value="Superoxide dismutase"/>
    <property type="match status" value="1"/>
</dbReference>
<dbReference type="PIRSF" id="PIRSF000349">
    <property type="entry name" value="SODismutase"/>
    <property type="match status" value="1"/>
</dbReference>
<evidence type="ECO:0000259" key="11">
    <source>
        <dbReference type="Pfam" id="PF02777"/>
    </source>
</evidence>
<evidence type="ECO:0000256" key="7">
    <source>
        <dbReference type="ARBA" id="ARBA00049204"/>
    </source>
</evidence>
<evidence type="ECO:0000256" key="3">
    <source>
        <dbReference type="ARBA" id="ARBA00012682"/>
    </source>
</evidence>
<dbReference type="InterPro" id="IPR001189">
    <property type="entry name" value="Mn/Fe_SOD"/>
</dbReference>
<dbReference type="InterPro" id="IPR019832">
    <property type="entry name" value="Mn/Fe_SOD_C"/>
</dbReference>
<dbReference type="SUPFAM" id="SSF54719">
    <property type="entry name" value="Fe,Mn superoxide dismutase (SOD), C-terminal domain"/>
    <property type="match status" value="1"/>
</dbReference>
<sequence>MLSRQPIFSIEAVTKLDCISSISRLKHTLPDLPYDYNALEPVISGEIMKLHHQKHHATYVNNLNVAEEKYKDAQAQNDLNTMIHLQPALRFNGGGHINHAIFWKVLCPKEGGNQPAGELLELIKRDFGSFDKMVQQLSNASVGIQGSGWGWLGFNKQENKLQIATCANQDPLQATTGSFNKNIRIKLQNIYRRLFRLGLTPLFGIDVWEHAYYLQYKNVRADYVKNIFNITNWKKVEENYQKAKQGQ</sequence>
<dbReference type="GO" id="GO:0004784">
    <property type="term" value="F:superoxide dismutase activity"/>
    <property type="evidence" value="ECO:0007669"/>
    <property type="project" value="UniProtKB-EC"/>
</dbReference>
<evidence type="ECO:0000256" key="6">
    <source>
        <dbReference type="ARBA" id="ARBA00023211"/>
    </source>
</evidence>
<dbReference type="PROSITE" id="PS00088">
    <property type="entry name" value="SOD_MN"/>
    <property type="match status" value="1"/>
</dbReference>
<keyword evidence="4 8" id="KW-0479">Metal-binding</keyword>
<reference evidence="13" key="1">
    <citation type="submission" date="2021-02" db="EMBL/GenBank/DDBJ databases">
        <authorList>
            <person name="Nowell W R."/>
        </authorList>
    </citation>
    <scope>NUCLEOTIDE SEQUENCE</scope>
</reference>
<evidence type="ECO:0000313" key="15">
    <source>
        <dbReference type="EMBL" id="CAF3726261.1"/>
    </source>
</evidence>
<evidence type="ECO:0000256" key="8">
    <source>
        <dbReference type="PIRSR" id="PIRSR000349-1"/>
    </source>
</evidence>
<dbReference type="Proteomes" id="UP000663829">
    <property type="component" value="Unassembled WGS sequence"/>
</dbReference>
<feature type="binding site" evidence="8">
    <location>
        <position position="99"/>
    </location>
    <ligand>
        <name>Mn(2+)</name>
        <dbReference type="ChEBI" id="CHEBI:29035"/>
    </ligand>
</feature>
<dbReference type="InterPro" id="IPR050265">
    <property type="entry name" value="Fe/Mn_Superoxide_Dismutase"/>
</dbReference>
<dbReference type="OrthoDB" id="239262at2759"/>
<dbReference type="EMBL" id="CAJOBC010002301">
    <property type="protein sequence ID" value="CAF3726261.1"/>
    <property type="molecule type" value="Genomic_DNA"/>
</dbReference>
<keyword evidence="5 9" id="KW-0560">Oxidoreductase</keyword>
<comment type="caution">
    <text evidence="13">The sequence shown here is derived from an EMBL/GenBank/DDBJ whole genome shotgun (WGS) entry which is preliminary data.</text>
</comment>
<dbReference type="PANTHER" id="PTHR11404:SF6">
    <property type="entry name" value="SUPEROXIDE DISMUTASE [MN], MITOCHONDRIAL"/>
    <property type="match status" value="1"/>
</dbReference>
<comment type="function">
    <text evidence="1">Destroys superoxide anion radicals which are normally produced within the cells and which are toxic to biological systems.</text>
</comment>
<feature type="domain" description="Manganese/iron superoxide dismutase N-terminal" evidence="10">
    <location>
        <begin position="26"/>
        <end position="106"/>
    </location>
</feature>
<evidence type="ECO:0000256" key="2">
    <source>
        <dbReference type="ARBA" id="ARBA00008714"/>
    </source>
</evidence>
<proteinExistence type="inferred from homology"/>
<evidence type="ECO:0000313" key="16">
    <source>
        <dbReference type="Proteomes" id="UP000663829"/>
    </source>
</evidence>
<evidence type="ECO:0000259" key="10">
    <source>
        <dbReference type="Pfam" id="PF00081"/>
    </source>
</evidence>
<comment type="function">
    <text evidence="9">Destroys radicals which are normally produced within the cells and which are toxic to biological systems.</text>
</comment>
<accession>A0A814DAT3</accession>
<dbReference type="Proteomes" id="UP000677228">
    <property type="component" value="Unassembled WGS sequence"/>
</dbReference>
<feature type="binding site" evidence="8">
    <location>
        <position position="51"/>
    </location>
    <ligand>
        <name>Mn(2+)</name>
        <dbReference type="ChEBI" id="CHEBI:29035"/>
    </ligand>
</feature>
<feature type="binding site" evidence="8">
    <location>
        <position position="206"/>
    </location>
    <ligand>
        <name>Mn(2+)</name>
        <dbReference type="ChEBI" id="CHEBI:29035"/>
    </ligand>
</feature>
<dbReference type="GO" id="GO:0030145">
    <property type="term" value="F:manganese ion binding"/>
    <property type="evidence" value="ECO:0007669"/>
    <property type="project" value="TreeGrafter"/>
</dbReference>
<name>A0A814DAT3_9BILA</name>
<evidence type="ECO:0000313" key="13">
    <source>
        <dbReference type="EMBL" id="CAF0950605.1"/>
    </source>
</evidence>
<dbReference type="InterPro" id="IPR019833">
    <property type="entry name" value="Mn/Fe_SOD_BS"/>
</dbReference>
<evidence type="ECO:0000313" key="14">
    <source>
        <dbReference type="EMBL" id="CAF3522844.1"/>
    </source>
</evidence>
<dbReference type="EMBL" id="CAJNOK010000320">
    <property type="protein sequence ID" value="CAF0744927.1"/>
    <property type="molecule type" value="Genomic_DNA"/>
</dbReference>
<dbReference type="InterPro" id="IPR036324">
    <property type="entry name" value="Mn/Fe_SOD_N_sf"/>
</dbReference>
<evidence type="ECO:0000256" key="5">
    <source>
        <dbReference type="ARBA" id="ARBA00023002"/>
    </source>
</evidence>
<comment type="similarity">
    <text evidence="2 9">Belongs to the iron/manganese superoxide dismutase family.</text>
</comment>
<dbReference type="PANTHER" id="PTHR11404">
    <property type="entry name" value="SUPEROXIDE DISMUTASE 2"/>
    <property type="match status" value="1"/>
</dbReference>
<dbReference type="GO" id="GO:0005739">
    <property type="term" value="C:mitochondrion"/>
    <property type="evidence" value="ECO:0007669"/>
    <property type="project" value="TreeGrafter"/>
</dbReference>
<protein>
    <recommendedName>
        <fullName evidence="3 9">Superoxide dismutase</fullName>
        <ecNumber evidence="3 9">1.15.1.1</ecNumber>
    </recommendedName>
</protein>